<evidence type="ECO:0000256" key="2">
    <source>
        <dbReference type="RuleBase" id="RU362080"/>
    </source>
</evidence>
<dbReference type="InterPro" id="IPR051416">
    <property type="entry name" value="phD-YefM_TA_antitoxins"/>
</dbReference>
<dbReference type="PANTHER" id="PTHR35377:SF8">
    <property type="entry name" value="ANTITOXIN VAPB22"/>
    <property type="match status" value="1"/>
</dbReference>
<dbReference type="Proteomes" id="UP000603434">
    <property type="component" value="Unassembled WGS sequence"/>
</dbReference>
<sequence length="92" mass="10365">MITAGIKDLKNKLSQYLSFVKKGEDIVITERGKVIARIIQEDNQRTSLRQAFQPLIMNGLVTFPSAQLNKVISDPVEVPGKPISEMVIENRR</sequence>
<dbReference type="Pfam" id="PF02604">
    <property type="entry name" value="PhdYeFM_antitox"/>
    <property type="match status" value="1"/>
</dbReference>
<comment type="similarity">
    <text evidence="1 2">Belongs to the phD/YefM antitoxin family.</text>
</comment>
<gene>
    <name evidence="3" type="ORF">H8E23_03840</name>
</gene>
<dbReference type="EMBL" id="JACNJH010000094">
    <property type="protein sequence ID" value="MBC8360510.1"/>
    <property type="molecule type" value="Genomic_DNA"/>
</dbReference>
<comment type="caution">
    <text evidence="3">The sequence shown here is derived from an EMBL/GenBank/DDBJ whole genome shotgun (WGS) entry which is preliminary data.</text>
</comment>
<dbReference type="AlphaFoldDB" id="A0A8J6NKS8"/>
<dbReference type="Gene3D" id="3.40.1620.10">
    <property type="entry name" value="YefM-like domain"/>
    <property type="match status" value="1"/>
</dbReference>
<proteinExistence type="inferred from homology"/>
<dbReference type="InterPro" id="IPR006442">
    <property type="entry name" value="Antitoxin_Phd/YefM"/>
</dbReference>
<organism evidence="3 4">
    <name type="scientific">Candidatus Desulfatibia profunda</name>
    <dbReference type="NCBI Taxonomy" id="2841695"/>
    <lineage>
        <taxon>Bacteria</taxon>
        <taxon>Pseudomonadati</taxon>
        <taxon>Thermodesulfobacteriota</taxon>
        <taxon>Desulfobacteria</taxon>
        <taxon>Desulfobacterales</taxon>
        <taxon>Desulfobacterales incertae sedis</taxon>
        <taxon>Candidatus Desulfatibia</taxon>
    </lineage>
</organism>
<accession>A0A8J6NKS8</accession>
<comment type="function">
    <text evidence="2">Antitoxin component of a type II toxin-antitoxin (TA) system.</text>
</comment>
<name>A0A8J6NKS8_9BACT</name>
<protein>
    <recommendedName>
        <fullName evidence="2">Antitoxin</fullName>
    </recommendedName>
</protein>
<evidence type="ECO:0000256" key="1">
    <source>
        <dbReference type="ARBA" id="ARBA00009981"/>
    </source>
</evidence>
<dbReference type="InterPro" id="IPR036165">
    <property type="entry name" value="YefM-like_sf"/>
</dbReference>
<dbReference type="PANTHER" id="PTHR35377">
    <property type="entry name" value="ANTITOXIN VAPB49-RELATED-RELATED"/>
    <property type="match status" value="1"/>
</dbReference>
<dbReference type="SUPFAM" id="SSF143120">
    <property type="entry name" value="YefM-like"/>
    <property type="match status" value="1"/>
</dbReference>
<evidence type="ECO:0000313" key="4">
    <source>
        <dbReference type="Proteomes" id="UP000603434"/>
    </source>
</evidence>
<reference evidence="3 4" key="1">
    <citation type="submission" date="2020-08" db="EMBL/GenBank/DDBJ databases">
        <title>Bridging the membrane lipid divide: bacteria of the FCB group superphylum have the potential to synthesize archaeal ether lipids.</title>
        <authorList>
            <person name="Villanueva L."/>
            <person name="Von Meijenfeldt F.A.B."/>
            <person name="Westbye A.B."/>
            <person name="Yadav S."/>
            <person name="Hopmans E.C."/>
            <person name="Dutilh B.E."/>
            <person name="Sinninghe Damste J.S."/>
        </authorList>
    </citation>
    <scope>NUCLEOTIDE SEQUENCE [LARGE SCALE GENOMIC DNA]</scope>
    <source>
        <strain evidence="3">NIOZ-UU30</strain>
    </source>
</reference>
<evidence type="ECO:0000313" key="3">
    <source>
        <dbReference type="EMBL" id="MBC8360510.1"/>
    </source>
</evidence>
<dbReference type="NCBIfam" id="TIGR01552">
    <property type="entry name" value="phd_fam"/>
    <property type="match status" value="1"/>
</dbReference>